<reference evidence="1 2" key="1">
    <citation type="submission" date="2017-07" db="EMBL/GenBank/DDBJ databases">
        <title>Genome Sequence of Arenibacter algicola Strain SMS7 Isolated from a culture of the Diatom Skeletonema marinoi.</title>
        <authorList>
            <person name="Topel M."/>
            <person name="Pinder M.I.M."/>
            <person name="Johansson O.N."/>
            <person name="Kourtchenko O."/>
            <person name="Godhe A."/>
            <person name="Clarke A.K."/>
        </authorList>
    </citation>
    <scope>NUCLEOTIDE SEQUENCE [LARGE SCALE GENOMIC DNA]</scope>
    <source>
        <strain evidence="1 2">SMS7</strain>
    </source>
</reference>
<dbReference type="Proteomes" id="UP000204551">
    <property type="component" value="Chromosome"/>
</dbReference>
<protein>
    <submittedName>
        <fullName evidence="1">Uncharacterized protein</fullName>
    </submittedName>
</protein>
<sequence length="73" mass="8505">MENKIVIDLEDFKGKTSRDLKAHIEQILSNIKCSVEVPGPNQKIRRIDFRISKSIDLRTEYADYKLVDIVNEN</sequence>
<accession>A0A221UXD2</accession>
<evidence type="ECO:0000313" key="1">
    <source>
        <dbReference type="EMBL" id="ASO06039.1"/>
    </source>
</evidence>
<evidence type="ECO:0000313" key="2">
    <source>
        <dbReference type="Proteomes" id="UP000204551"/>
    </source>
</evidence>
<gene>
    <name evidence="1" type="ORF">AREALGSMS7_02596</name>
</gene>
<dbReference type="RefSeq" id="WP_093978633.1">
    <property type="nucleotide sequence ID" value="NZ_CP022515.1"/>
</dbReference>
<dbReference type="AlphaFoldDB" id="A0A221UXD2"/>
<organism evidence="1 2">
    <name type="scientific">Arenibacter algicola</name>
    <dbReference type="NCBI Taxonomy" id="616991"/>
    <lineage>
        <taxon>Bacteria</taxon>
        <taxon>Pseudomonadati</taxon>
        <taxon>Bacteroidota</taxon>
        <taxon>Flavobacteriia</taxon>
        <taxon>Flavobacteriales</taxon>
        <taxon>Flavobacteriaceae</taxon>
        <taxon>Arenibacter</taxon>
    </lineage>
</organism>
<dbReference type="KEGG" id="aalg:AREALGSMS7_02596"/>
<proteinExistence type="predicted"/>
<name>A0A221UXD2_9FLAO</name>
<dbReference type="EMBL" id="CP022515">
    <property type="protein sequence ID" value="ASO06039.1"/>
    <property type="molecule type" value="Genomic_DNA"/>
</dbReference>